<name>A0A8S5S8V7_9CAUD</name>
<evidence type="ECO:0000313" key="1">
    <source>
        <dbReference type="EMBL" id="DAF47344.1"/>
    </source>
</evidence>
<reference evidence="1" key="1">
    <citation type="journal article" date="2021" name="Proc. Natl. Acad. Sci. U.S.A.">
        <title>A Catalog of Tens of Thousands of Viruses from Human Metagenomes Reveals Hidden Associations with Chronic Diseases.</title>
        <authorList>
            <person name="Tisza M.J."/>
            <person name="Buck C.B."/>
        </authorList>
    </citation>
    <scope>NUCLEOTIDE SEQUENCE</scope>
    <source>
        <strain evidence="1">Ctylc9</strain>
    </source>
</reference>
<dbReference type="EMBL" id="BK032554">
    <property type="protein sequence ID" value="DAF47344.1"/>
    <property type="molecule type" value="Genomic_DNA"/>
</dbReference>
<proteinExistence type="predicted"/>
<organism evidence="1">
    <name type="scientific">Siphoviridae sp. ctylc9</name>
    <dbReference type="NCBI Taxonomy" id="2827977"/>
    <lineage>
        <taxon>Viruses</taxon>
        <taxon>Duplodnaviria</taxon>
        <taxon>Heunggongvirae</taxon>
        <taxon>Uroviricota</taxon>
        <taxon>Caudoviricetes</taxon>
    </lineage>
</organism>
<sequence length="73" mass="8982">MKNIGYELLEYDNYYRKYEKDYRVQINIFDRKILVFKKRKNSNWGDYIGYSGEEEKIKEYIQDLIKANLVGEE</sequence>
<protein>
    <submittedName>
        <fullName evidence="1">Uncharacterized protein</fullName>
    </submittedName>
</protein>
<accession>A0A8S5S8V7</accession>